<evidence type="ECO:0000313" key="1">
    <source>
        <dbReference type="EMBL" id="KKL07679.1"/>
    </source>
</evidence>
<dbReference type="AlphaFoldDB" id="A0A0F9ADM1"/>
<dbReference type="EMBL" id="LAZR01043189">
    <property type="protein sequence ID" value="KKL07679.1"/>
    <property type="molecule type" value="Genomic_DNA"/>
</dbReference>
<proteinExistence type="predicted"/>
<reference evidence="1" key="1">
    <citation type="journal article" date="2015" name="Nature">
        <title>Complex archaea that bridge the gap between prokaryotes and eukaryotes.</title>
        <authorList>
            <person name="Spang A."/>
            <person name="Saw J.H."/>
            <person name="Jorgensen S.L."/>
            <person name="Zaremba-Niedzwiedzka K."/>
            <person name="Martijn J."/>
            <person name="Lind A.E."/>
            <person name="van Eijk R."/>
            <person name="Schleper C."/>
            <person name="Guy L."/>
            <person name="Ettema T.J."/>
        </authorList>
    </citation>
    <scope>NUCLEOTIDE SEQUENCE</scope>
</reference>
<protein>
    <submittedName>
        <fullName evidence="1">Uncharacterized protein</fullName>
    </submittedName>
</protein>
<gene>
    <name evidence="1" type="ORF">LCGC14_2583590</name>
</gene>
<comment type="caution">
    <text evidence="1">The sequence shown here is derived from an EMBL/GenBank/DDBJ whole genome shotgun (WGS) entry which is preliminary data.</text>
</comment>
<accession>A0A0F9ADM1</accession>
<feature type="non-terminal residue" evidence="1">
    <location>
        <position position="1"/>
    </location>
</feature>
<sequence length="36" mass="4214">DYSYHINRYIQKISTASIQRAILIIPQEITTHAKQV</sequence>
<organism evidence="1">
    <name type="scientific">marine sediment metagenome</name>
    <dbReference type="NCBI Taxonomy" id="412755"/>
    <lineage>
        <taxon>unclassified sequences</taxon>
        <taxon>metagenomes</taxon>
        <taxon>ecological metagenomes</taxon>
    </lineage>
</organism>
<name>A0A0F9ADM1_9ZZZZ</name>